<dbReference type="CDD" id="cd02243">
    <property type="entry name" value="cupin_11S_legumin_C"/>
    <property type="match status" value="1"/>
</dbReference>
<evidence type="ECO:0000313" key="6">
    <source>
        <dbReference type="EMBL" id="GBG91920.1"/>
    </source>
</evidence>
<evidence type="ECO:0000256" key="4">
    <source>
        <dbReference type="ARBA" id="ARBA00023157"/>
    </source>
</evidence>
<keyword evidence="7" id="KW-1185">Reference proteome</keyword>
<evidence type="ECO:0000256" key="1">
    <source>
        <dbReference type="ARBA" id="ARBA00007178"/>
    </source>
</evidence>
<keyword evidence="3" id="KW-0708">Seed storage protein</keyword>
<dbReference type="EMBL" id="BFEA01000971">
    <property type="protein sequence ID" value="GBG91920.1"/>
    <property type="molecule type" value="Genomic_DNA"/>
</dbReference>
<dbReference type="STRING" id="69332.A0A388MBI8"/>
<dbReference type="InterPro" id="IPR006045">
    <property type="entry name" value="Cupin_1"/>
</dbReference>
<gene>
    <name evidence="6" type="ORF">CBR_g54015</name>
</gene>
<dbReference type="InterPro" id="IPR014710">
    <property type="entry name" value="RmlC-like_jellyroll"/>
</dbReference>
<feature type="domain" description="Cupin type-1" evidence="5">
    <location>
        <begin position="302"/>
        <end position="452"/>
    </location>
</feature>
<dbReference type="Proteomes" id="UP000265515">
    <property type="component" value="Unassembled WGS sequence"/>
</dbReference>
<protein>
    <recommendedName>
        <fullName evidence="5">Cupin type-1 domain-containing protein</fullName>
    </recommendedName>
</protein>
<dbReference type="Gene3D" id="2.60.120.10">
    <property type="entry name" value="Jelly Rolls"/>
    <property type="match status" value="2"/>
</dbReference>
<organism evidence="6 7">
    <name type="scientific">Chara braunii</name>
    <name type="common">Braun's stonewort</name>
    <dbReference type="NCBI Taxonomy" id="69332"/>
    <lineage>
        <taxon>Eukaryota</taxon>
        <taxon>Viridiplantae</taxon>
        <taxon>Streptophyta</taxon>
        <taxon>Charophyceae</taxon>
        <taxon>Charales</taxon>
        <taxon>Characeae</taxon>
        <taxon>Chara</taxon>
    </lineage>
</organism>
<feature type="domain" description="Cupin type-1" evidence="5">
    <location>
        <begin position="39"/>
        <end position="231"/>
    </location>
</feature>
<proteinExistence type="inferred from homology"/>
<sequence>METAMATGVRYKAALALAMICVFVVVAGAVGRKTETGERRLEYTERHEVLKSEGGSVSMWAESFEHIADAGRRVSAAHLTLEEDGFLLPSYSSGHHVIYVLEGSAYAGLMTPWGIPATLRRLKKGEMLVVPHGWVSWICNHHQEGGQSTTHRHESEREGGQTSTFKALVVTDFPAPLASEKGGKTETDGCYFLAGASKREGAGCAGHGGVLHGFSKDVLTQVWGVDESDVEKLLHSQKGLGIVKVSKTQHPELWERFVSKLSHMEMLSDVSSFVDGLAHTKRHGGDHREQGSAAWFLGDFTYNVEAATPADRNEGGEIRLVNKELLPALGKFGLSFSLAVGRLEKGAVRVPAWSVNAHMIVHVTSGSGRIQIVHPDGSNALDTHLHAGSVVVIPRFYPSVKVASKDEGLEFVGVMTSSRPFWSHLAGRTSLLSNMPERVVEEAFNIPSDLVKKLRHRRAQYFVILPPPSYQKEEQEEKQL</sequence>
<keyword evidence="2" id="KW-0758">Storage protein</keyword>
<dbReference type="PRINTS" id="PR00439">
    <property type="entry name" value="11SGLOBULIN"/>
</dbReference>
<accession>A0A388MBI8</accession>
<name>A0A388MBI8_CHABU</name>
<dbReference type="InterPro" id="IPR006044">
    <property type="entry name" value="11S_seedstore_pln"/>
</dbReference>
<dbReference type="Gramene" id="GBG91920">
    <property type="protein sequence ID" value="GBG91920"/>
    <property type="gene ID" value="CBR_g54015"/>
</dbReference>
<dbReference type="AlphaFoldDB" id="A0A388MBI8"/>
<dbReference type="PANTHER" id="PTHR31189:SF54">
    <property type="entry name" value="11S GLOBULIN SEED STORAGE PROTEIN 2-LIKE"/>
    <property type="match status" value="1"/>
</dbReference>
<keyword evidence="4" id="KW-1015">Disulfide bond</keyword>
<dbReference type="OrthoDB" id="336321at2759"/>
<evidence type="ECO:0000259" key="5">
    <source>
        <dbReference type="SMART" id="SM00835"/>
    </source>
</evidence>
<dbReference type="SMART" id="SM00835">
    <property type="entry name" value="Cupin_1"/>
    <property type="match status" value="2"/>
</dbReference>
<dbReference type="InterPro" id="IPR050253">
    <property type="entry name" value="Seed_Storage-Functional"/>
</dbReference>
<evidence type="ECO:0000256" key="3">
    <source>
        <dbReference type="ARBA" id="ARBA00023129"/>
    </source>
</evidence>
<dbReference type="OMA" id="KLSHMEM"/>
<dbReference type="InterPro" id="IPR011051">
    <property type="entry name" value="RmlC_Cupin_sf"/>
</dbReference>
<comment type="similarity">
    <text evidence="1">Belongs to the 11S seed storage protein (globulins) family.</text>
</comment>
<reference evidence="6 7" key="1">
    <citation type="journal article" date="2018" name="Cell">
        <title>The Chara Genome: Secondary Complexity and Implications for Plant Terrestrialization.</title>
        <authorList>
            <person name="Nishiyama T."/>
            <person name="Sakayama H."/>
            <person name="Vries J.D."/>
            <person name="Buschmann H."/>
            <person name="Saint-Marcoux D."/>
            <person name="Ullrich K.K."/>
            <person name="Haas F.B."/>
            <person name="Vanderstraeten L."/>
            <person name="Becker D."/>
            <person name="Lang D."/>
            <person name="Vosolsobe S."/>
            <person name="Rombauts S."/>
            <person name="Wilhelmsson P.K.I."/>
            <person name="Janitza P."/>
            <person name="Kern R."/>
            <person name="Heyl A."/>
            <person name="Rumpler F."/>
            <person name="Villalobos L.I.A.C."/>
            <person name="Clay J.M."/>
            <person name="Skokan R."/>
            <person name="Toyoda A."/>
            <person name="Suzuki Y."/>
            <person name="Kagoshima H."/>
            <person name="Schijlen E."/>
            <person name="Tajeshwar N."/>
            <person name="Catarino B."/>
            <person name="Hetherington A.J."/>
            <person name="Saltykova A."/>
            <person name="Bonnot C."/>
            <person name="Breuninger H."/>
            <person name="Symeonidi A."/>
            <person name="Radhakrishnan G.V."/>
            <person name="Van Nieuwerburgh F."/>
            <person name="Deforce D."/>
            <person name="Chang C."/>
            <person name="Karol K.G."/>
            <person name="Hedrich R."/>
            <person name="Ulvskov P."/>
            <person name="Glockner G."/>
            <person name="Delwiche C.F."/>
            <person name="Petrasek J."/>
            <person name="Van de Peer Y."/>
            <person name="Friml J."/>
            <person name="Beilby M."/>
            <person name="Dolan L."/>
            <person name="Kohara Y."/>
            <person name="Sugano S."/>
            <person name="Fujiyama A."/>
            <person name="Delaux P.-M."/>
            <person name="Quint M."/>
            <person name="TheiBen G."/>
            <person name="Hagemann M."/>
            <person name="Harholt J."/>
            <person name="Dunand C."/>
            <person name="Zachgo S."/>
            <person name="Langdale J."/>
            <person name="Maumus F."/>
            <person name="Straeten D.V.D."/>
            <person name="Gould S.B."/>
            <person name="Rensing S.A."/>
        </authorList>
    </citation>
    <scope>NUCLEOTIDE SEQUENCE [LARGE SCALE GENOMIC DNA]</scope>
    <source>
        <strain evidence="6 7">S276</strain>
    </source>
</reference>
<dbReference type="Pfam" id="PF00190">
    <property type="entry name" value="Cupin_1"/>
    <property type="match status" value="2"/>
</dbReference>
<dbReference type="SUPFAM" id="SSF51182">
    <property type="entry name" value="RmlC-like cupins"/>
    <property type="match status" value="1"/>
</dbReference>
<evidence type="ECO:0000256" key="2">
    <source>
        <dbReference type="ARBA" id="ARBA00022761"/>
    </source>
</evidence>
<dbReference type="PANTHER" id="PTHR31189">
    <property type="entry name" value="OS03G0336100 PROTEIN-RELATED"/>
    <property type="match status" value="1"/>
</dbReference>
<dbReference type="GO" id="GO:0045735">
    <property type="term" value="F:nutrient reservoir activity"/>
    <property type="evidence" value="ECO:0007669"/>
    <property type="project" value="UniProtKB-KW"/>
</dbReference>
<evidence type="ECO:0000313" key="7">
    <source>
        <dbReference type="Proteomes" id="UP000265515"/>
    </source>
</evidence>
<comment type="caution">
    <text evidence="6">The sequence shown here is derived from an EMBL/GenBank/DDBJ whole genome shotgun (WGS) entry which is preliminary data.</text>
</comment>